<feature type="compositionally biased region" description="Low complexity" evidence="1">
    <location>
        <begin position="79"/>
        <end position="91"/>
    </location>
</feature>
<proteinExistence type="predicted"/>
<feature type="chain" id="PRO_5028333155" evidence="2">
    <location>
        <begin position="24"/>
        <end position="207"/>
    </location>
</feature>
<dbReference type="Proteomes" id="UP001652661">
    <property type="component" value="Chromosome 3L"/>
</dbReference>
<feature type="signal peptide" evidence="2">
    <location>
        <begin position="1"/>
        <end position="23"/>
    </location>
</feature>
<dbReference type="RefSeq" id="XP_017016351.1">
    <property type="nucleotide sequence ID" value="XM_017160862.3"/>
</dbReference>
<evidence type="ECO:0000256" key="2">
    <source>
        <dbReference type="SAM" id="SignalP"/>
    </source>
</evidence>
<organism evidence="3 4">
    <name type="scientific">Drosophila kikkawai</name>
    <name type="common">Fruit fly</name>
    <dbReference type="NCBI Taxonomy" id="30033"/>
    <lineage>
        <taxon>Eukaryota</taxon>
        <taxon>Metazoa</taxon>
        <taxon>Ecdysozoa</taxon>
        <taxon>Arthropoda</taxon>
        <taxon>Hexapoda</taxon>
        <taxon>Insecta</taxon>
        <taxon>Pterygota</taxon>
        <taxon>Neoptera</taxon>
        <taxon>Endopterygota</taxon>
        <taxon>Diptera</taxon>
        <taxon>Brachycera</taxon>
        <taxon>Muscomorpha</taxon>
        <taxon>Ephydroidea</taxon>
        <taxon>Drosophilidae</taxon>
        <taxon>Drosophila</taxon>
        <taxon>Sophophora</taxon>
    </lineage>
</organism>
<dbReference type="PROSITE" id="PS51257">
    <property type="entry name" value="PROKAR_LIPOPROTEIN"/>
    <property type="match status" value="1"/>
</dbReference>
<gene>
    <name evidence="4" type="primary">LOC108070409</name>
</gene>
<dbReference type="OrthoDB" id="6750008at2759"/>
<evidence type="ECO:0000313" key="4">
    <source>
        <dbReference type="RefSeq" id="XP_017016351.1"/>
    </source>
</evidence>
<dbReference type="AlphaFoldDB" id="A0A6P4I140"/>
<keyword evidence="2" id="KW-0732">Signal</keyword>
<feature type="compositionally biased region" description="Low complexity" evidence="1">
    <location>
        <begin position="56"/>
        <end position="68"/>
    </location>
</feature>
<dbReference type="GeneID" id="108070409"/>
<evidence type="ECO:0000313" key="3">
    <source>
        <dbReference type="Proteomes" id="UP001652661"/>
    </source>
</evidence>
<feature type="region of interest" description="Disordered" evidence="1">
    <location>
        <begin position="49"/>
        <end position="117"/>
    </location>
</feature>
<name>A0A6P4I140_DROKI</name>
<reference evidence="4" key="1">
    <citation type="submission" date="2025-08" db="UniProtKB">
        <authorList>
            <consortium name="RefSeq"/>
        </authorList>
    </citation>
    <scope>IDENTIFICATION</scope>
    <source>
        <strain evidence="4">14028-0561.14</strain>
        <tissue evidence="4">Whole fly</tissue>
    </source>
</reference>
<dbReference type="OMA" id="FYYVGAG"/>
<evidence type="ECO:0000256" key="1">
    <source>
        <dbReference type="SAM" id="MobiDB-lite"/>
    </source>
</evidence>
<accession>A0A6P4I140</accession>
<sequence>MARHQLLASLSLLLAIWAVSCTAEAPLRRNVRLGRLRLRPVTFARQQVAPTPYPSAAELKPAAEEPALTYGPPEDSDVEAQAALPAEQEPPVDNFEPSPETKEVDTEESSLEVTTPGSTLARLRSRQRLAKLQLAKPKRQRQRIARLEELPVDEAVAPVAPVAAVAPVSSVAAVAPVPAAVPQFYYVGAGQQPYYLAYSAAPQQLGW</sequence>
<protein>
    <submittedName>
        <fullName evidence="4">Uncharacterized protein</fullName>
    </submittedName>
</protein>
<keyword evidence="3" id="KW-1185">Reference proteome</keyword>